<protein>
    <submittedName>
        <fullName evidence="1">Uncharacterized protein</fullName>
    </submittedName>
</protein>
<dbReference type="AlphaFoldDB" id="A0A448X4J2"/>
<name>A0A448X4J2_9PLAT</name>
<proteinExistence type="predicted"/>
<reference evidence="1" key="1">
    <citation type="submission" date="2018-11" db="EMBL/GenBank/DDBJ databases">
        <authorList>
            <consortium name="Pathogen Informatics"/>
        </authorList>
    </citation>
    <scope>NUCLEOTIDE SEQUENCE</scope>
</reference>
<gene>
    <name evidence="1" type="ORF">PXEA_LOCUS21336</name>
</gene>
<sequence>MATSTWSDILQPVLRAVRRPDIRVQIDSSNYHQTATLPCDPCDSYPVQIAGFPVDVADLSTSDSLPAPFSLHNLQDELQFCADRLVELARRASESRVFVSPFANEARRYGLNIVGTSESDSLHVYGNTFRKKRLVSARAKTSREFP</sequence>
<keyword evidence="2" id="KW-1185">Reference proteome</keyword>
<dbReference type="OrthoDB" id="60843at2759"/>
<accession>A0A448X4J2</accession>
<dbReference type="Proteomes" id="UP000784294">
    <property type="component" value="Unassembled WGS sequence"/>
</dbReference>
<evidence type="ECO:0000313" key="2">
    <source>
        <dbReference type="Proteomes" id="UP000784294"/>
    </source>
</evidence>
<comment type="caution">
    <text evidence="1">The sequence shown here is derived from an EMBL/GenBank/DDBJ whole genome shotgun (WGS) entry which is preliminary data.</text>
</comment>
<organism evidence="1 2">
    <name type="scientific">Protopolystoma xenopodis</name>
    <dbReference type="NCBI Taxonomy" id="117903"/>
    <lineage>
        <taxon>Eukaryota</taxon>
        <taxon>Metazoa</taxon>
        <taxon>Spiralia</taxon>
        <taxon>Lophotrochozoa</taxon>
        <taxon>Platyhelminthes</taxon>
        <taxon>Monogenea</taxon>
        <taxon>Polyopisthocotylea</taxon>
        <taxon>Polystomatidea</taxon>
        <taxon>Polystomatidae</taxon>
        <taxon>Protopolystoma</taxon>
    </lineage>
</organism>
<dbReference type="EMBL" id="CAAALY010090789">
    <property type="protein sequence ID" value="VEL27896.1"/>
    <property type="molecule type" value="Genomic_DNA"/>
</dbReference>
<evidence type="ECO:0000313" key="1">
    <source>
        <dbReference type="EMBL" id="VEL27896.1"/>
    </source>
</evidence>